<accession>A0ABU6JAW6</accession>
<organism evidence="1 2">
    <name type="scientific">Noviherbaspirillum album</name>
    <dbReference type="NCBI Taxonomy" id="3080276"/>
    <lineage>
        <taxon>Bacteria</taxon>
        <taxon>Pseudomonadati</taxon>
        <taxon>Pseudomonadota</taxon>
        <taxon>Betaproteobacteria</taxon>
        <taxon>Burkholderiales</taxon>
        <taxon>Oxalobacteraceae</taxon>
        <taxon>Noviherbaspirillum</taxon>
    </lineage>
</organism>
<comment type="caution">
    <text evidence="1">The sequence shown here is derived from an EMBL/GenBank/DDBJ whole genome shotgun (WGS) entry which is preliminary data.</text>
</comment>
<dbReference type="EMBL" id="JAWIIV010000012">
    <property type="protein sequence ID" value="MEC4720576.1"/>
    <property type="molecule type" value="Genomic_DNA"/>
</dbReference>
<name>A0ABU6JAW6_9BURK</name>
<gene>
    <name evidence="1" type="ORF">RY831_15540</name>
</gene>
<dbReference type="RefSeq" id="WP_326507292.1">
    <property type="nucleotide sequence ID" value="NZ_JAWIIV010000012.1"/>
</dbReference>
<dbReference type="Proteomes" id="UP001352263">
    <property type="component" value="Unassembled WGS sequence"/>
</dbReference>
<sequence length="122" mass="13559">MAISEAVRDTYASVMRVVSTEAATTAQSSEACLRNFQLIEMPGVMVGMNAGVGARLMTRWFNSPSFVLPSSWRSGRTDFRAVSRKRFDTGILKMSWLTGFARARQALSHLKLQHANTCSIRI</sequence>
<evidence type="ECO:0000313" key="2">
    <source>
        <dbReference type="Proteomes" id="UP001352263"/>
    </source>
</evidence>
<reference evidence="1 2" key="1">
    <citation type="submission" date="2023-10" db="EMBL/GenBank/DDBJ databases">
        <title>Noviherbaspirillum sp. CPCC 100848 genome assembly.</title>
        <authorList>
            <person name="Li X.Y."/>
            <person name="Fang X.M."/>
        </authorList>
    </citation>
    <scope>NUCLEOTIDE SEQUENCE [LARGE SCALE GENOMIC DNA]</scope>
    <source>
        <strain evidence="1 2">CPCC 100848</strain>
    </source>
</reference>
<dbReference type="Pfam" id="PF19940">
    <property type="entry name" value="DUF6402"/>
    <property type="match status" value="1"/>
</dbReference>
<proteinExistence type="predicted"/>
<keyword evidence="2" id="KW-1185">Reference proteome</keyword>
<dbReference type="InterPro" id="IPR045646">
    <property type="entry name" value="DUF6402"/>
</dbReference>
<evidence type="ECO:0000313" key="1">
    <source>
        <dbReference type="EMBL" id="MEC4720576.1"/>
    </source>
</evidence>
<protein>
    <submittedName>
        <fullName evidence="1">DUF6402 family protein</fullName>
    </submittedName>
</protein>